<dbReference type="Proteomes" id="UP001161325">
    <property type="component" value="Unassembled WGS sequence"/>
</dbReference>
<evidence type="ECO:0000256" key="5">
    <source>
        <dbReference type="ARBA" id="ARBA00023136"/>
    </source>
</evidence>
<reference evidence="8" key="1">
    <citation type="submission" date="2022-08" db="EMBL/GenBank/DDBJ databases">
        <title>Draft genome sequencing of Roseisolibacter agri AW1220.</title>
        <authorList>
            <person name="Tobiishi Y."/>
            <person name="Tonouchi A."/>
        </authorList>
    </citation>
    <scope>NUCLEOTIDE SEQUENCE</scope>
    <source>
        <strain evidence="8">AW1220</strain>
    </source>
</reference>
<comment type="caution">
    <text evidence="8">The sequence shown here is derived from an EMBL/GenBank/DDBJ whole genome shotgun (WGS) entry which is preliminary data.</text>
</comment>
<evidence type="ECO:0000256" key="4">
    <source>
        <dbReference type="ARBA" id="ARBA00022989"/>
    </source>
</evidence>
<keyword evidence="9" id="KW-1185">Reference proteome</keyword>
<dbReference type="Pfam" id="PF00892">
    <property type="entry name" value="EamA"/>
    <property type="match status" value="2"/>
</dbReference>
<dbReference type="AlphaFoldDB" id="A0AA37Q810"/>
<dbReference type="RefSeq" id="WP_284348482.1">
    <property type="nucleotide sequence ID" value="NZ_BRXS01000001.1"/>
</dbReference>
<sequence>MPTSERPTRAQLLLAFAIVYVVWGSTYLAMRVAVRHMPPFLMGGVRFVVAGLLLAAWVAWRERPAWPTRRTWSWAALTGALLFVGGNGGVAWAGRTVPSGVVALLAASLAIWMVLLDWLRPGGRRPTALVLAGAALGLAGVGLLVGPSRLSGGAGGVDPFGSALALGGSLTWAVGSLLMRHRHAPASPFLGSALQMLCGGAMLLALAALHGDLAPGAMAWLSAGDAGTTSALGALGYLIVFGSLIGFTAYIWLMRHAAPSKVATYAYVNPVVAVLLGWALGGEAIGARTIAASAVIVAAVALITVGRTRATA</sequence>
<feature type="domain" description="EamA" evidence="7">
    <location>
        <begin position="160"/>
        <end position="304"/>
    </location>
</feature>
<feature type="transmembrane region" description="Helical" evidence="6">
    <location>
        <begin position="12"/>
        <end position="34"/>
    </location>
</feature>
<evidence type="ECO:0000313" key="8">
    <source>
        <dbReference type="EMBL" id="GLC24036.1"/>
    </source>
</evidence>
<feature type="transmembrane region" description="Helical" evidence="6">
    <location>
        <begin position="40"/>
        <end position="60"/>
    </location>
</feature>
<dbReference type="EMBL" id="BRXS01000001">
    <property type="protein sequence ID" value="GLC24036.1"/>
    <property type="molecule type" value="Genomic_DNA"/>
</dbReference>
<dbReference type="InterPro" id="IPR000620">
    <property type="entry name" value="EamA_dom"/>
</dbReference>
<keyword evidence="3 6" id="KW-0812">Transmembrane</keyword>
<protein>
    <submittedName>
        <fullName evidence="8">Drug/metabolite exporter YedA</fullName>
    </submittedName>
</protein>
<name>A0AA37Q810_9BACT</name>
<feature type="domain" description="EamA" evidence="7">
    <location>
        <begin position="14"/>
        <end position="145"/>
    </location>
</feature>
<keyword evidence="4 6" id="KW-1133">Transmembrane helix</keyword>
<feature type="transmembrane region" description="Helical" evidence="6">
    <location>
        <begin position="99"/>
        <end position="116"/>
    </location>
</feature>
<keyword evidence="5 6" id="KW-0472">Membrane</keyword>
<feature type="transmembrane region" description="Helical" evidence="6">
    <location>
        <begin position="72"/>
        <end position="93"/>
    </location>
</feature>
<feature type="transmembrane region" description="Helical" evidence="6">
    <location>
        <begin position="190"/>
        <end position="211"/>
    </location>
</feature>
<evidence type="ECO:0000313" key="9">
    <source>
        <dbReference type="Proteomes" id="UP001161325"/>
    </source>
</evidence>
<feature type="transmembrane region" description="Helical" evidence="6">
    <location>
        <begin position="231"/>
        <end position="253"/>
    </location>
</feature>
<organism evidence="8 9">
    <name type="scientific">Roseisolibacter agri</name>
    <dbReference type="NCBI Taxonomy" id="2014610"/>
    <lineage>
        <taxon>Bacteria</taxon>
        <taxon>Pseudomonadati</taxon>
        <taxon>Gemmatimonadota</taxon>
        <taxon>Gemmatimonadia</taxon>
        <taxon>Gemmatimonadales</taxon>
        <taxon>Gemmatimonadaceae</taxon>
        <taxon>Roseisolibacter</taxon>
    </lineage>
</organism>
<feature type="transmembrane region" description="Helical" evidence="6">
    <location>
        <begin position="160"/>
        <end position="178"/>
    </location>
</feature>
<evidence type="ECO:0000256" key="2">
    <source>
        <dbReference type="ARBA" id="ARBA00007362"/>
    </source>
</evidence>
<comment type="subcellular location">
    <subcellularLocation>
        <location evidence="1">Membrane</location>
        <topology evidence="1">Multi-pass membrane protein</topology>
    </subcellularLocation>
</comment>
<dbReference type="PANTHER" id="PTHR32322">
    <property type="entry name" value="INNER MEMBRANE TRANSPORTER"/>
    <property type="match status" value="1"/>
</dbReference>
<gene>
    <name evidence="8" type="ORF">rosag_05490</name>
</gene>
<dbReference type="InterPro" id="IPR050638">
    <property type="entry name" value="AA-Vitamin_Transporters"/>
</dbReference>
<evidence type="ECO:0000256" key="1">
    <source>
        <dbReference type="ARBA" id="ARBA00004141"/>
    </source>
</evidence>
<accession>A0AA37Q810</accession>
<evidence type="ECO:0000256" key="3">
    <source>
        <dbReference type="ARBA" id="ARBA00022692"/>
    </source>
</evidence>
<feature type="transmembrane region" description="Helical" evidence="6">
    <location>
        <begin position="285"/>
        <end position="305"/>
    </location>
</feature>
<evidence type="ECO:0000259" key="7">
    <source>
        <dbReference type="Pfam" id="PF00892"/>
    </source>
</evidence>
<dbReference type="PANTHER" id="PTHR32322:SF2">
    <property type="entry name" value="EAMA DOMAIN-CONTAINING PROTEIN"/>
    <property type="match status" value="1"/>
</dbReference>
<dbReference type="SUPFAM" id="SSF103481">
    <property type="entry name" value="Multidrug resistance efflux transporter EmrE"/>
    <property type="match status" value="2"/>
</dbReference>
<proteinExistence type="inferred from homology"/>
<dbReference type="GO" id="GO:0016020">
    <property type="term" value="C:membrane"/>
    <property type="evidence" value="ECO:0007669"/>
    <property type="project" value="UniProtKB-SubCell"/>
</dbReference>
<dbReference type="InterPro" id="IPR037185">
    <property type="entry name" value="EmrE-like"/>
</dbReference>
<evidence type="ECO:0000256" key="6">
    <source>
        <dbReference type="SAM" id="Phobius"/>
    </source>
</evidence>
<comment type="similarity">
    <text evidence="2">Belongs to the EamA transporter family.</text>
</comment>
<feature type="transmembrane region" description="Helical" evidence="6">
    <location>
        <begin position="262"/>
        <end position="279"/>
    </location>
</feature>
<feature type="transmembrane region" description="Helical" evidence="6">
    <location>
        <begin position="128"/>
        <end position="148"/>
    </location>
</feature>